<organism evidence="1 2">
    <name type="scientific">Lophiostoma macrostomum CBS 122681</name>
    <dbReference type="NCBI Taxonomy" id="1314788"/>
    <lineage>
        <taxon>Eukaryota</taxon>
        <taxon>Fungi</taxon>
        <taxon>Dikarya</taxon>
        <taxon>Ascomycota</taxon>
        <taxon>Pezizomycotina</taxon>
        <taxon>Dothideomycetes</taxon>
        <taxon>Pleosporomycetidae</taxon>
        <taxon>Pleosporales</taxon>
        <taxon>Lophiostomataceae</taxon>
        <taxon>Lophiostoma</taxon>
    </lineage>
</organism>
<name>A0A6A6T037_9PLEO</name>
<dbReference type="EMBL" id="MU004396">
    <property type="protein sequence ID" value="KAF2652667.1"/>
    <property type="molecule type" value="Genomic_DNA"/>
</dbReference>
<reference evidence="1" key="1">
    <citation type="journal article" date="2020" name="Stud. Mycol.">
        <title>101 Dothideomycetes genomes: a test case for predicting lifestyles and emergence of pathogens.</title>
        <authorList>
            <person name="Haridas S."/>
            <person name="Albert R."/>
            <person name="Binder M."/>
            <person name="Bloem J."/>
            <person name="Labutti K."/>
            <person name="Salamov A."/>
            <person name="Andreopoulos B."/>
            <person name="Baker S."/>
            <person name="Barry K."/>
            <person name="Bills G."/>
            <person name="Bluhm B."/>
            <person name="Cannon C."/>
            <person name="Castanera R."/>
            <person name="Culley D."/>
            <person name="Daum C."/>
            <person name="Ezra D."/>
            <person name="Gonzalez J."/>
            <person name="Henrissat B."/>
            <person name="Kuo A."/>
            <person name="Liang C."/>
            <person name="Lipzen A."/>
            <person name="Lutzoni F."/>
            <person name="Magnuson J."/>
            <person name="Mondo S."/>
            <person name="Nolan M."/>
            <person name="Ohm R."/>
            <person name="Pangilinan J."/>
            <person name="Park H.-J."/>
            <person name="Ramirez L."/>
            <person name="Alfaro M."/>
            <person name="Sun H."/>
            <person name="Tritt A."/>
            <person name="Yoshinaga Y."/>
            <person name="Zwiers L.-H."/>
            <person name="Turgeon B."/>
            <person name="Goodwin S."/>
            <person name="Spatafora J."/>
            <person name="Crous P."/>
            <person name="Grigoriev I."/>
        </authorList>
    </citation>
    <scope>NUCLEOTIDE SEQUENCE</scope>
    <source>
        <strain evidence="1">CBS 122681</strain>
    </source>
</reference>
<dbReference type="AlphaFoldDB" id="A0A6A6T037"/>
<dbReference type="Proteomes" id="UP000799324">
    <property type="component" value="Unassembled WGS sequence"/>
</dbReference>
<proteinExistence type="predicted"/>
<keyword evidence="2" id="KW-1185">Reference proteome</keyword>
<protein>
    <submittedName>
        <fullName evidence="1">Uncharacterized protein</fullName>
    </submittedName>
</protein>
<gene>
    <name evidence="1" type="ORF">K491DRAFT_718717</name>
</gene>
<sequence length="171" mass="19195">MSGIRSLFALKVQLMQSPKNYLLYMITPGTFFDANRMQVYSEKPGSNAVPDNARTPKRVKFCIFPGLVEHDWQLPILDEGATMLEIDEAVPKITVDGKRFLPTDDSPLKNPVVVAKASVFLEEGTEEEFDIGKTQVVGSETRLQDELAFLPDQSRAEREQELCIDPAILHL</sequence>
<accession>A0A6A6T037</accession>
<evidence type="ECO:0000313" key="2">
    <source>
        <dbReference type="Proteomes" id="UP000799324"/>
    </source>
</evidence>
<evidence type="ECO:0000313" key="1">
    <source>
        <dbReference type="EMBL" id="KAF2652667.1"/>
    </source>
</evidence>